<dbReference type="GO" id="GO:0050660">
    <property type="term" value="F:flavin adenine dinucleotide binding"/>
    <property type="evidence" value="ECO:0007669"/>
    <property type="project" value="InterPro"/>
</dbReference>
<accession>A0A2R6R9A3</accession>
<dbReference type="Pfam" id="PF00743">
    <property type="entry name" value="FMO-like"/>
    <property type="match status" value="2"/>
</dbReference>
<dbReference type="Gene3D" id="3.50.50.60">
    <property type="entry name" value="FAD/NAD(P)-binding domain"/>
    <property type="match status" value="2"/>
</dbReference>
<dbReference type="FunFam" id="3.50.50.60:FF:000099">
    <property type="entry name" value="Flavin-containing monooxygenase"/>
    <property type="match status" value="1"/>
</dbReference>
<evidence type="ECO:0000256" key="2">
    <source>
        <dbReference type="ARBA" id="ARBA00022630"/>
    </source>
</evidence>
<evidence type="ECO:0000256" key="6">
    <source>
        <dbReference type="ARBA" id="ARBA00023033"/>
    </source>
</evidence>
<dbReference type="Proteomes" id="UP000241394">
    <property type="component" value="Chromosome LG8"/>
</dbReference>
<keyword evidence="6 7" id="KW-0503">Monooxygenase</keyword>
<dbReference type="PRINTS" id="PR00370">
    <property type="entry name" value="FMOXYGENASE"/>
</dbReference>
<dbReference type="GO" id="GO:0050661">
    <property type="term" value="F:NADP binding"/>
    <property type="evidence" value="ECO:0007669"/>
    <property type="project" value="InterPro"/>
</dbReference>
<comment type="cofactor">
    <cofactor evidence="7">
        <name>FAD</name>
        <dbReference type="ChEBI" id="CHEBI:57692"/>
    </cofactor>
</comment>
<dbReference type="InterPro" id="IPR020946">
    <property type="entry name" value="Flavin_mOase-like"/>
</dbReference>
<gene>
    <name evidence="8" type="ORF">CEY00_Acc09017</name>
</gene>
<keyword evidence="5 7" id="KW-0560">Oxidoreductase</keyword>
<evidence type="ECO:0000256" key="4">
    <source>
        <dbReference type="ARBA" id="ARBA00022857"/>
    </source>
</evidence>
<evidence type="ECO:0000256" key="1">
    <source>
        <dbReference type="ARBA" id="ARBA00009183"/>
    </source>
</evidence>
<evidence type="ECO:0000313" key="9">
    <source>
        <dbReference type="Proteomes" id="UP000241394"/>
    </source>
</evidence>
<dbReference type="PANTHER" id="PTHR23023">
    <property type="entry name" value="DIMETHYLANILINE MONOOXYGENASE"/>
    <property type="match status" value="1"/>
</dbReference>
<dbReference type="PIRSF" id="PIRSF000332">
    <property type="entry name" value="FMO"/>
    <property type="match status" value="1"/>
</dbReference>
<dbReference type="OMA" id="LYQHVVW"/>
<dbReference type="OrthoDB" id="66881at2759"/>
<keyword evidence="3 7" id="KW-0274">FAD</keyword>
<dbReference type="InterPro" id="IPR000960">
    <property type="entry name" value="Flavin_mOase"/>
</dbReference>
<dbReference type="STRING" id="1590841.A0A2R6R9A3"/>
<comment type="caution">
    <text evidence="8">The sequence shown here is derived from an EMBL/GenBank/DDBJ whole genome shotgun (WGS) entry which is preliminary data.</text>
</comment>
<dbReference type="Gramene" id="PSS24137">
    <property type="protein sequence ID" value="PSS24137"/>
    <property type="gene ID" value="CEY00_Acc09017"/>
</dbReference>
<dbReference type="InParanoid" id="A0A2R6R9A3"/>
<evidence type="ECO:0000256" key="3">
    <source>
        <dbReference type="ARBA" id="ARBA00022827"/>
    </source>
</evidence>
<reference evidence="8 9" key="1">
    <citation type="submission" date="2017-07" db="EMBL/GenBank/DDBJ databases">
        <title>An improved, manually edited Actinidia chinensis var. chinensis (kiwifruit) genome highlights the challenges associated with draft genomes and gene prediction in plants.</title>
        <authorList>
            <person name="Pilkington S."/>
            <person name="Crowhurst R."/>
            <person name="Hilario E."/>
            <person name="Nardozza S."/>
            <person name="Fraser L."/>
            <person name="Peng Y."/>
            <person name="Gunaseelan K."/>
            <person name="Simpson R."/>
            <person name="Tahir J."/>
            <person name="Deroles S."/>
            <person name="Templeton K."/>
            <person name="Luo Z."/>
            <person name="Davy M."/>
            <person name="Cheng C."/>
            <person name="Mcneilage M."/>
            <person name="Scaglione D."/>
            <person name="Liu Y."/>
            <person name="Zhang Q."/>
            <person name="Datson P."/>
            <person name="De Silva N."/>
            <person name="Gardiner S."/>
            <person name="Bassett H."/>
            <person name="Chagne D."/>
            <person name="Mccallum J."/>
            <person name="Dzierzon H."/>
            <person name="Deng C."/>
            <person name="Wang Y.-Y."/>
            <person name="Barron N."/>
            <person name="Manako K."/>
            <person name="Bowen J."/>
            <person name="Foster T."/>
            <person name="Erridge Z."/>
            <person name="Tiffin H."/>
            <person name="Waite C."/>
            <person name="Davies K."/>
            <person name="Grierson E."/>
            <person name="Laing W."/>
            <person name="Kirk R."/>
            <person name="Chen X."/>
            <person name="Wood M."/>
            <person name="Montefiori M."/>
            <person name="Brummell D."/>
            <person name="Schwinn K."/>
            <person name="Catanach A."/>
            <person name="Fullerton C."/>
            <person name="Li D."/>
            <person name="Meiyalaghan S."/>
            <person name="Nieuwenhuizen N."/>
            <person name="Read N."/>
            <person name="Prakash R."/>
            <person name="Hunter D."/>
            <person name="Zhang H."/>
            <person name="Mckenzie M."/>
            <person name="Knabel M."/>
            <person name="Harris A."/>
            <person name="Allan A."/>
            <person name="Chen A."/>
            <person name="Janssen B."/>
            <person name="Plunkett B."/>
            <person name="Dwamena C."/>
            <person name="Voogd C."/>
            <person name="Leif D."/>
            <person name="Lafferty D."/>
            <person name="Souleyre E."/>
            <person name="Varkonyi-Gasic E."/>
            <person name="Gambi F."/>
            <person name="Hanley J."/>
            <person name="Yao J.-L."/>
            <person name="Cheung J."/>
            <person name="David K."/>
            <person name="Warren B."/>
            <person name="Marsh K."/>
            <person name="Snowden K."/>
            <person name="Lin-Wang K."/>
            <person name="Brian L."/>
            <person name="Martinez-Sanchez M."/>
            <person name="Wang M."/>
            <person name="Ileperuma N."/>
            <person name="Macnee N."/>
            <person name="Campin R."/>
            <person name="Mcatee P."/>
            <person name="Drummond R."/>
            <person name="Espley R."/>
            <person name="Ireland H."/>
            <person name="Wu R."/>
            <person name="Atkinson R."/>
            <person name="Karunairetnam S."/>
            <person name="Bulley S."/>
            <person name="Chunkath S."/>
            <person name="Hanley Z."/>
            <person name="Storey R."/>
            <person name="Thrimawithana A."/>
            <person name="Thomson S."/>
            <person name="David C."/>
            <person name="Testolin R."/>
        </authorList>
    </citation>
    <scope>NUCLEOTIDE SEQUENCE [LARGE SCALE GENOMIC DNA]</scope>
    <source>
        <strain evidence="9">cv. Red5</strain>
        <tissue evidence="8">Young leaf</tissue>
    </source>
</reference>
<proteinExistence type="inferred from homology"/>
<comment type="similarity">
    <text evidence="1 7">Belongs to the FMO family.</text>
</comment>
<keyword evidence="4" id="KW-0521">NADP</keyword>
<evidence type="ECO:0000256" key="5">
    <source>
        <dbReference type="ARBA" id="ARBA00023002"/>
    </source>
</evidence>
<dbReference type="SUPFAM" id="SSF51905">
    <property type="entry name" value="FAD/NAD(P)-binding domain"/>
    <property type="match status" value="2"/>
</dbReference>
<name>A0A2R6R9A3_ACTCC</name>
<sequence>MKVAVIGAGATGLIAARELQSEGHRVVVFERKNQLGGTWVYDSRVEADPLSLDPNREVVISSLYFSLRTNLPRHLMGFSDYPFGVTENGDSRNFPRHEEVLRFLNDFARDFGLGELIRFGAEVVRVERVDSGKDQWVVESRTSEVSSEEFFEAVVVCNGHHTEPRVAFLPGIEKWPGRQVHSHNYRHPEPYQNQVVVMIGNGPSAYDISREIATVAKEVHLSSRSPDVKVSRLGNHHNIWQHSKIVCVCEDGTIAFQDGSSVHADTIFHCTGYKYNFPFLRINGIVTVDDNRVGPLYKDVFPPKLAPSLSFVGIPNRGVPFPLTELQSKWIAGALSGKLLLPSEEEMLAEVEAHYKQMEENGIPKHHTHFLNPIGFEYQNWLSAQVGLPPLDERLKDVFWQLVMCLILQKDGYRDEMDIDSLIRSAT</sequence>
<dbReference type="GO" id="GO:0004499">
    <property type="term" value="F:N,N-dimethylaniline monooxygenase activity"/>
    <property type="evidence" value="ECO:0007669"/>
    <property type="project" value="InterPro"/>
</dbReference>
<evidence type="ECO:0000256" key="7">
    <source>
        <dbReference type="RuleBase" id="RU361177"/>
    </source>
</evidence>
<reference evidence="9" key="2">
    <citation type="journal article" date="2018" name="BMC Genomics">
        <title>A manually annotated Actinidia chinensis var. chinensis (kiwifruit) genome highlights the challenges associated with draft genomes and gene prediction in plants.</title>
        <authorList>
            <person name="Pilkington S.M."/>
            <person name="Crowhurst R."/>
            <person name="Hilario E."/>
            <person name="Nardozza S."/>
            <person name="Fraser L."/>
            <person name="Peng Y."/>
            <person name="Gunaseelan K."/>
            <person name="Simpson R."/>
            <person name="Tahir J."/>
            <person name="Deroles S.C."/>
            <person name="Templeton K."/>
            <person name="Luo Z."/>
            <person name="Davy M."/>
            <person name="Cheng C."/>
            <person name="McNeilage M."/>
            <person name="Scaglione D."/>
            <person name="Liu Y."/>
            <person name="Zhang Q."/>
            <person name="Datson P."/>
            <person name="De Silva N."/>
            <person name="Gardiner S.E."/>
            <person name="Bassett H."/>
            <person name="Chagne D."/>
            <person name="McCallum J."/>
            <person name="Dzierzon H."/>
            <person name="Deng C."/>
            <person name="Wang Y.Y."/>
            <person name="Barron L."/>
            <person name="Manako K."/>
            <person name="Bowen J."/>
            <person name="Foster T.M."/>
            <person name="Erridge Z.A."/>
            <person name="Tiffin H."/>
            <person name="Waite C.N."/>
            <person name="Davies K.M."/>
            <person name="Grierson E.P."/>
            <person name="Laing W.A."/>
            <person name="Kirk R."/>
            <person name="Chen X."/>
            <person name="Wood M."/>
            <person name="Montefiori M."/>
            <person name="Brummell D.A."/>
            <person name="Schwinn K.E."/>
            <person name="Catanach A."/>
            <person name="Fullerton C."/>
            <person name="Li D."/>
            <person name="Meiyalaghan S."/>
            <person name="Nieuwenhuizen N."/>
            <person name="Read N."/>
            <person name="Prakash R."/>
            <person name="Hunter D."/>
            <person name="Zhang H."/>
            <person name="McKenzie M."/>
            <person name="Knabel M."/>
            <person name="Harris A."/>
            <person name="Allan A.C."/>
            <person name="Gleave A."/>
            <person name="Chen A."/>
            <person name="Janssen B.J."/>
            <person name="Plunkett B."/>
            <person name="Ampomah-Dwamena C."/>
            <person name="Voogd C."/>
            <person name="Leif D."/>
            <person name="Lafferty D."/>
            <person name="Souleyre E.J.F."/>
            <person name="Varkonyi-Gasic E."/>
            <person name="Gambi F."/>
            <person name="Hanley J."/>
            <person name="Yao J.L."/>
            <person name="Cheung J."/>
            <person name="David K.M."/>
            <person name="Warren B."/>
            <person name="Marsh K."/>
            <person name="Snowden K.C."/>
            <person name="Lin-Wang K."/>
            <person name="Brian L."/>
            <person name="Martinez-Sanchez M."/>
            <person name="Wang M."/>
            <person name="Ileperuma N."/>
            <person name="Macnee N."/>
            <person name="Campin R."/>
            <person name="McAtee P."/>
            <person name="Drummond R.S.M."/>
            <person name="Espley R.V."/>
            <person name="Ireland H.S."/>
            <person name="Wu R."/>
            <person name="Atkinson R.G."/>
            <person name="Karunairetnam S."/>
            <person name="Bulley S."/>
            <person name="Chunkath S."/>
            <person name="Hanley Z."/>
            <person name="Storey R."/>
            <person name="Thrimawithana A.H."/>
            <person name="Thomson S."/>
            <person name="David C."/>
            <person name="Testolin R."/>
            <person name="Huang H."/>
            <person name="Hellens R.P."/>
            <person name="Schaffer R.J."/>
        </authorList>
    </citation>
    <scope>NUCLEOTIDE SEQUENCE [LARGE SCALE GENOMIC DNA]</scope>
    <source>
        <strain evidence="9">cv. Red5</strain>
    </source>
</reference>
<dbReference type="AlphaFoldDB" id="A0A2R6R9A3"/>
<protein>
    <recommendedName>
        <fullName evidence="7">Flavin-containing monooxygenase</fullName>
        <ecNumber evidence="7">1.-.-.-</ecNumber>
    </recommendedName>
</protein>
<keyword evidence="2 7" id="KW-0285">Flavoprotein</keyword>
<dbReference type="EC" id="1.-.-.-" evidence="7"/>
<organism evidence="8 9">
    <name type="scientific">Actinidia chinensis var. chinensis</name>
    <name type="common">Chinese soft-hair kiwi</name>
    <dbReference type="NCBI Taxonomy" id="1590841"/>
    <lineage>
        <taxon>Eukaryota</taxon>
        <taxon>Viridiplantae</taxon>
        <taxon>Streptophyta</taxon>
        <taxon>Embryophyta</taxon>
        <taxon>Tracheophyta</taxon>
        <taxon>Spermatophyta</taxon>
        <taxon>Magnoliopsida</taxon>
        <taxon>eudicotyledons</taxon>
        <taxon>Gunneridae</taxon>
        <taxon>Pentapetalae</taxon>
        <taxon>asterids</taxon>
        <taxon>Ericales</taxon>
        <taxon>Actinidiaceae</taxon>
        <taxon>Actinidia</taxon>
    </lineage>
</organism>
<dbReference type="EMBL" id="NKQK01000008">
    <property type="protein sequence ID" value="PSS24137.1"/>
    <property type="molecule type" value="Genomic_DNA"/>
</dbReference>
<keyword evidence="9" id="KW-1185">Reference proteome</keyword>
<dbReference type="InterPro" id="IPR036188">
    <property type="entry name" value="FAD/NAD-bd_sf"/>
</dbReference>
<evidence type="ECO:0000313" key="8">
    <source>
        <dbReference type="EMBL" id="PSS24137.1"/>
    </source>
</evidence>
<dbReference type="InterPro" id="IPR050346">
    <property type="entry name" value="FMO-like"/>
</dbReference>